<dbReference type="EMBL" id="CP002355">
    <property type="protein sequence ID" value="ADR34379.1"/>
    <property type="molecule type" value="Genomic_DNA"/>
</dbReference>
<gene>
    <name evidence="1" type="ordered locus">Sulku_1718</name>
</gene>
<dbReference type="Proteomes" id="UP000008721">
    <property type="component" value="Chromosome"/>
</dbReference>
<proteinExistence type="predicted"/>
<dbReference type="KEGG" id="sku:Sulku_1718"/>
<dbReference type="RefSeq" id="WP_013460576.1">
    <property type="nucleotide sequence ID" value="NC_014762.1"/>
</dbReference>
<name>E4U0X7_SULKY</name>
<dbReference type="STRING" id="709032.Sulku_1718"/>
<keyword evidence="2" id="KW-1185">Reference proteome</keyword>
<organism evidence="1 2">
    <name type="scientific">Sulfuricurvum kujiense (strain ATCC BAA-921 / DSM 16994 / JCM 11577 / YK-1)</name>
    <dbReference type="NCBI Taxonomy" id="709032"/>
    <lineage>
        <taxon>Bacteria</taxon>
        <taxon>Pseudomonadati</taxon>
        <taxon>Campylobacterota</taxon>
        <taxon>Epsilonproteobacteria</taxon>
        <taxon>Campylobacterales</taxon>
        <taxon>Sulfurimonadaceae</taxon>
        <taxon>Sulfuricurvum</taxon>
    </lineage>
</organism>
<evidence type="ECO:0000313" key="2">
    <source>
        <dbReference type="Proteomes" id="UP000008721"/>
    </source>
</evidence>
<sequence length="151" mass="17782">MAQILATIEEYISQVRKKDTIFISFNEPYAKARLGIRIEEENGFMGFLDKKKTNWEKRDEFIQWMKENYPHIAIVDVFDNVPLGYLEWPFLGTIAIDVEIDSLEYHVINNRYEDENGEPKCLDAVVWIMSYDVAKELHAKKEAMWAAELED</sequence>
<evidence type="ECO:0000313" key="1">
    <source>
        <dbReference type="EMBL" id="ADR34379.1"/>
    </source>
</evidence>
<dbReference type="AlphaFoldDB" id="E4U0X7"/>
<protein>
    <submittedName>
        <fullName evidence="1">Uncharacterized protein</fullName>
    </submittedName>
</protein>
<accession>E4U0X7</accession>
<dbReference type="OrthoDB" id="5363098at2"/>
<reference evidence="1 2" key="1">
    <citation type="journal article" date="2012" name="Stand. Genomic Sci.">
        <title>Complete genome sequence of the sulfur compounds oxidizing chemolithoautotroph Sulfuricurvum kujiense type strain (YK-1(T)).</title>
        <authorList>
            <person name="Han C."/>
            <person name="Kotsyurbenko O."/>
            <person name="Chertkov O."/>
            <person name="Held B."/>
            <person name="Lapidus A."/>
            <person name="Nolan M."/>
            <person name="Lucas S."/>
            <person name="Hammon N."/>
            <person name="Deshpande S."/>
            <person name="Cheng J.F."/>
            <person name="Tapia R."/>
            <person name="Goodwin L.A."/>
            <person name="Pitluck S."/>
            <person name="Liolios K."/>
            <person name="Pagani I."/>
            <person name="Ivanova N."/>
            <person name="Mavromatis K."/>
            <person name="Mikhailova N."/>
            <person name="Pati A."/>
            <person name="Chen A."/>
            <person name="Palaniappan K."/>
            <person name="Land M."/>
            <person name="Hauser L."/>
            <person name="Chang Y.J."/>
            <person name="Jeffries C.D."/>
            <person name="Brambilla E.M."/>
            <person name="Rohde M."/>
            <person name="Spring S."/>
            <person name="Sikorski J."/>
            <person name="Goker M."/>
            <person name="Woyke T."/>
            <person name="Bristow J."/>
            <person name="Eisen J.A."/>
            <person name="Markowitz V."/>
            <person name="Hugenholtz P."/>
            <person name="Kyrpides N.C."/>
            <person name="Klenk H.P."/>
            <person name="Detter J.C."/>
        </authorList>
    </citation>
    <scope>NUCLEOTIDE SEQUENCE [LARGE SCALE GENOMIC DNA]</scope>
    <source>
        <strain evidence="2">ATCC BAA-921 / DSM 16994 / JCM 11577 / YK-1</strain>
    </source>
</reference>
<dbReference type="eggNOG" id="ENOG5031AP7">
    <property type="taxonomic scope" value="Bacteria"/>
</dbReference>
<dbReference type="HOGENOM" id="CLU_145463_0_0_7"/>